<dbReference type="Gene3D" id="3.30.590.20">
    <property type="match status" value="1"/>
</dbReference>
<dbReference type="PANTHER" id="PTHR36510">
    <property type="entry name" value="GLUTAMATE--CYSTEINE LIGASE 2-RELATED"/>
    <property type="match status" value="1"/>
</dbReference>
<dbReference type="InterPro" id="IPR006336">
    <property type="entry name" value="GCS2"/>
</dbReference>
<evidence type="ECO:0000256" key="1">
    <source>
        <dbReference type="ARBA" id="ARBA00048819"/>
    </source>
</evidence>
<evidence type="ECO:0000313" key="2">
    <source>
        <dbReference type="EMBL" id="GAA1272482.1"/>
    </source>
</evidence>
<gene>
    <name evidence="2" type="ORF">GCM10009665_70590</name>
</gene>
<dbReference type="Proteomes" id="UP001500037">
    <property type="component" value="Unassembled WGS sequence"/>
</dbReference>
<evidence type="ECO:0008006" key="4">
    <source>
        <dbReference type="Google" id="ProtNLM"/>
    </source>
</evidence>
<dbReference type="SUPFAM" id="SSF55931">
    <property type="entry name" value="Glutamine synthetase/guanido kinase"/>
    <property type="match status" value="1"/>
</dbReference>
<reference evidence="3" key="1">
    <citation type="journal article" date="2019" name="Int. J. Syst. Evol. Microbiol.">
        <title>The Global Catalogue of Microorganisms (GCM) 10K type strain sequencing project: providing services to taxonomists for standard genome sequencing and annotation.</title>
        <authorList>
            <consortium name="The Broad Institute Genomics Platform"/>
            <consortium name="The Broad Institute Genome Sequencing Center for Infectious Disease"/>
            <person name="Wu L."/>
            <person name="Ma J."/>
        </authorList>
    </citation>
    <scope>NUCLEOTIDE SEQUENCE [LARGE SCALE GENOMIC DNA]</scope>
    <source>
        <strain evidence="3">JCM 13004</strain>
    </source>
</reference>
<dbReference type="PIRSF" id="PIRSF012666">
    <property type="entry name" value="UCP012666"/>
    <property type="match status" value="1"/>
</dbReference>
<keyword evidence="3" id="KW-1185">Reference proteome</keyword>
<sequence length="500" mass="55854">MGEKVIATRADLSDRQQYRRKLQSCLEALERMLRDGRFDRPRAVLGLEIELNLADEQGQPVMVNDQVLAAIGSADFQTELGQFNIEVNIAPHRLTGHVFEELREEIDTGLRYADRRAAEAGARIVMVGVLPTLGLEHTGLDSMSHNNRYSLLSDQIMAARGEDIALDIEGVEHLVLDSVTMVAEAAATSLQLHLQVTPDRFAPVWNAAQAISAVQVALGANSPFLFGRELWRETRPVLFQQACDTRSAELKAQGVRPITWFGERWVDSALELFAENLRYFPALLPICDDEDPVKVLASGGIPRLAEMRLHNGTIYRWNRPVYDVCDGVPHLRVENRCLPAGPTVADTLANAAFYYGLVRALAEQPRPIWNRLPFARADQNFHTAARYGIDAAVHWPRQGRAVRGGLTEVPVVDLVLGELLPLAHQGLDEWGVQAADRDRYLGIIEQRCLRRTNGAAWQAATVHQLRERYGMDRATALATMTRRYMELSRAGEPVHTWPVG</sequence>
<dbReference type="EMBL" id="BAAALF010000229">
    <property type="protein sequence ID" value="GAA1272482.1"/>
    <property type="molecule type" value="Genomic_DNA"/>
</dbReference>
<dbReference type="Pfam" id="PF04107">
    <property type="entry name" value="GCS2"/>
    <property type="match status" value="1"/>
</dbReference>
<evidence type="ECO:0000313" key="3">
    <source>
        <dbReference type="Proteomes" id="UP001500037"/>
    </source>
</evidence>
<proteinExistence type="predicted"/>
<comment type="caution">
    <text evidence="2">The sequence shown here is derived from an EMBL/GenBank/DDBJ whole genome shotgun (WGS) entry which is preliminary data.</text>
</comment>
<organism evidence="2 3">
    <name type="scientific">Kitasatospora nipponensis</name>
    <dbReference type="NCBI Taxonomy" id="258049"/>
    <lineage>
        <taxon>Bacteria</taxon>
        <taxon>Bacillati</taxon>
        <taxon>Actinomycetota</taxon>
        <taxon>Actinomycetes</taxon>
        <taxon>Kitasatosporales</taxon>
        <taxon>Streptomycetaceae</taxon>
        <taxon>Kitasatospora</taxon>
    </lineage>
</organism>
<dbReference type="InterPro" id="IPR016602">
    <property type="entry name" value="UCP012666"/>
</dbReference>
<dbReference type="InterPro" id="IPR014746">
    <property type="entry name" value="Gln_synth/guanido_kin_cat_dom"/>
</dbReference>
<dbReference type="PANTHER" id="PTHR36510:SF3">
    <property type="entry name" value="CONSERVED PROTEIN"/>
    <property type="match status" value="1"/>
</dbReference>
<dbReference type="InterPro" id="IPR050141">
    <property type="entry name" value="GCL_type2/YbdK_subfam"/>
</dbReference>
<comment type="catalytic activity">
    <reaction evidence="1">
        <text>L-cysteine + L-glutamate + ATP = gamma-L-glutamyl-L-cysteine + ADP + phosphate + H(+)</text>
        <dbReference type="Rhea" id="RHEA:13285"/>
        <dbReference type="ChEBI" id="CHEBI:15378"/>
        <dbReference type="ChEBI" id="CHEBI:29985"/>
        <dbReference type="ChEBI" id="CHEBI:30616"/>
        <dbReference type="ChEBI" id="CHEBI:35235"/>
        <dbReference type="ChEBI" id="CHEBI:43474"/>
        <dbReference type="ChEBI" id="CHEBI:58173"/>
        <dbReference type="ChEBI" id="CHEBI:456216"/>
        <dbReference type="EC" id="6.3.2.2"/>
    </reaction>
</comment>
<protein>
    <recommendedName>
        <fullName evidence="4">Glutamate--cysteine ligase</fullName>
    </recommendedName>
</protein>
<name>A0ABP4HRA2_9ACTN</name>
<accession>A0ABP4HRA2</accession>
<dbReference type="RefSeq" id="WP_344446297.1">
    <property type="nucleotide sequence ID" value="NZ_BAAALF010000229.1"/>
</dbReference>